<feature type="transmembrane region" description="Helical" evidence="1">
    <location>
        <begin position="80"/>
        <end position="99"/>
    </location>
</feature>
<feature type="transmembrane region" description="Helical" evidence="1">
    <location>
        <begin position="376"/>
        <end position="395"/>
    </location>
</feature>
<feature type="transmembrane region" description="Helical" evidence="1">
    <location>
        <begin position="166"/>
        <end position="190"/>
    </location>
</feature>
<dbReference type="Proteomes" id="UP000444185">
    <property type="component" value="Unassembled WGS sequence"/>
</dbReference>
<sequence length="412" mass="43755">MWRVGGSIASIRLTAIALRFALTIFITANLGLEAMGQFGLVLGLGALAPALFGFGLNFHMARAIVGSEEERQVAIIRSRIGFTLAVLLLASIAGLPFAISEAGMPLVLVLLIAAILWGEALGMDIYIALTALRFNVLANFSLAMRSAFWIPVAVGLAGFSPEYANLQTILACWIAGQVANIVIVWAVLGSRLQSSGSKGDGWSRATIKDGLRIWPSDLALVLIAFGDRFILSGTVDERQLGIFVFFWSFANVAQTLVQAAIITPSLPKLIQLHREDVVGWKNQIRQLAVIVMLSGAVLGAGIYAFIFLVHSYFPQANFPWAPVFGATIIVATIVRFVGDFLSTVLNSAGAANAYSLLNVGFAVALMAALIPASMWGGIHGAALALLAVAGVFNLLKLKAVRAVYQTAIGGNR</sequence>
<name>A0A844XZN1_9SPHN</name>
<evidence type="ECO:0008006" key="4">
    <source>
        <dbReference type="Google" id="ProtNLM"/>
    </source>
</evidence>
<feature type="transmembrane region" description="Helical" evidence="1">
    <location>
        <begin position="319"/>
        <end position="338"/>
    </location>
</feature>
<accession>A0A844XZN1</accession>
<keyword evidence="1" id="KW-0472">Membrane</keyword>
<proteinExistence type="predicted"/>
<reference evidence="2 3" key="1">
    <citation type="submission" date="2019-12" db="EMBL/GenBank/DDBJ databases">
        <title>Genomic-based taxomic classification of the family Erythrobacteraceae.</title>
        <authorList>
            <person name="Xu L."/>
        </authorList>
    </citation>
    <scope>NUCLEOTIDE SEQUENCE [LARGE SCALE GENOMIC DNA]</scope>
    <source>
        <strain evidence="2 3">DSM 16225</strain>
    </source>
</reference>
<evidence type="ECO:0000256" key="1">
    <source>
        <dbReference type="SAM" id="Phobius"/>
    </source>
</evidence>
<evidence type="ECO:0000313" key="3">
    <source>
        <dbReference type="Proteomes" id="UP000444185"/>
    </source>
</evidence>
<feature type="transmembrane region" description="Helical" evidence="1">
    <location>
        <begin position="12"/>
        <end position="32"/>
    </location>
</feature>
<keyword evidence="1" id="KW-0812">Transmembrane</keyword>
<dbReference type="PANTHER" id="PTHR43424">
    <property type="entry name" value="LOCUS PUTATIVE PROTEIN 1-RELATED"/>
    <property type="match status" value="1"/>
</dbReference>
<comment type="caution">
    <text evidence="2">The sequence shown here is derived from an EMBL/GenBank/DDBJ whole genome shotgun (WGS) entry which is preliminary data.</text>
</comment>
<organism evidence="2 3">
    <name type="scientific">Qipengyuania gaetbuli</name>
    <dbReference type="NCBI Taxonomy" id="266952"/>
    <lineage>
        <taxon>Bacteria</taxon>
        <taxon>Pseudomonadati</taxon>
        <taxon>Pseudomonadota</taxon>
        <taxon>Alphaproteobacteria</taxon>
        <taxon>Sphingomonadales</taxon>
        <taxon>Erythrobacteraceae</taxon>
        <taxon>Qipengyuania</taxon>
    </lineage>
</organism>
<dbReference type="EMBL" id="WTYF01000004">
    <property type="protein sequence ID" value="MXO50647.1"/>
    <property type="molecule type" value="Genomic_DNA"/>
</dbReference>
<feature type="transmembrane region" description="Helical" evidence="1">
    <location>
        <begin position="136"/>
        <end position="160"/>
    </location>
</feature>
<dbReference type="AlphaFoldDB" id="A0A844XZN1"/>
<protein>
    <recommendedName>
        <fullName evidence="4">Oligosaccharide flippase family protein</fullName>
    </recommendedName>
</protein>
<evidence type="ECO:0000313" key="2">
    <source>
        <dbReference type="EMBL" id="MXO50647.1"/>
    </source>
</evidence>
<keyword evidence="1" id="KW-1133">Transmembrane helix</keyword>
<dbReference type="PANTHER" id="PTHR43424:SF1">
    <property type="entry name" value="LOCUS PUTATIVE PROTEIN 1-RELATED"/>
    <property type="match status" value="1"/>
</dbReference>
<gene>
    <name evidence="2" type="ORF">GRI42_04935</name>
</gene>
<dbReference type="InterPro" id="IPR052556">
    <property type="entry name" value="PolySynth_Transporter"/>
</dbReference>
<keyword evidence="3" id="KW-1185">Reference proteome</keyword>
<feature type="transmembrane region" description="Helical" evidence="1">
    <location>
        <begin position="287"/>
        <end position="313"/>
    </location>
</feature>
<feature type="transmembrane region" description="Helical" evidence="1">
    <location>
        <begin position="38"/>
        <end position="59"/>
    </location>
</feature>
<dbReference type="RefSeq" id="WP_160607226.1">
    <property type="nucleotide sequence ID" value="NZ_WTYF01000004.1"/>
</dbReference>
<dbReference type="OrthoDB" id="7398708at2"/>
<feature type="transmembrane region" description="Helical" evidence="1">
    <location>
        <begin position="350"/>
        <end position="370"/>
    </location>
</feature>
<feature type="transmembrane region" description="Helical" evidence="1">
    <location>
        <begin position="105"/>
        <end position="129"/>
    </location>
</feature>